<name>W1F1I5_ECOLX</name>
<protein>
    <submittedName>
        <fullName evidence="1">Uncharacterized protein</fullName>
    </submittedName>
</protein>
<sequence>MGASNFHRVFHRFRTGGEERGFGLPAHRGKGVDFLRQGDVAFIRHNLIRGVGKLLQLLLHRRDQIRVAMSGIQHRNACGEIDVLVALNILQRGVFSRLGEEVTHHATRAGWQKDDADGIHCCSCFTPFDSSRLIGN</sequence>
<organism evidence="1 2">
    <name type="scientific">Escherichia coli ISC7</name>
    <dbReference type="NCBI Taxonomy" id="1432555"/>
    <lineage>
        <taxon>Bacteria</taxon>
        <taxon>Pseudomonadati</taxon>
        <taxon>Pseudomonadota</taxon>
        <taxon>Gammaproteobacteria</taxon>
        <taxon>Enterobacterales</taxon>
        <taxon>Enterobacteriaceae</taxon>
        <taxon>Escherichia</taxon>
    </lineage>
</organism>
<reference evidence="1 2" key="1">
    <citation type="submission" date="2013-10" db="EMBL/GenBank/DDBJ databases">
        <title>Antibiotic resistance diversity of beta-lactamase producers in the General Hospital Vienna.</title>
        <authorList>
            <person name="Barisic I."/>
            <person name="Mitteregger D."/>
            <person name="Hirschl A.M."/>
            <person name="Noehammer C."/>
            <person name="Wiesinger-Mayr H."/>
        </authorList>
    </citation>
    <scope>NUCLEOTIDE SEQUENCE [LARGE SCALE GENOMIC DNA]</scope>
    <source>
        <strain evidence="1 2">ISC7</strain>
    </source>
</reference>
<accession>W1F1I5</accession>
<evidence type="ECO:0000313" key="1">
    <source>
        <dbReference type="EMBL" id="CDL27650.1"/>
    </source>
</evidence>
<proteinExistence type="predicted"/>
<dbReference type="EMBL" id="CBWN010000094">
    <property type="protein sequence ID" value="CDL27650.1"/>
    <property type="molecule type" value="Genomic_DNA"/>
</dbReference>
<evidence type="ECO:0000313" key="2">
    <source>
        <dbReference type="Proteomes" id="UP000019199"/>
    </source>
</evidence>
<comment type="caution">
    <text evidence="1">The sequence shown here is derived from an EMBL/GenBank/DDBJ whole genome shotgun (WGS) entry which is preliminary data.</text>
</comment>
<dbReference type="Proteomes" id="UP000019199">
    <property type="component" value="Unassembled WGS sequence"/>
</dbReference>
<dbReference type="AlphaFoldDB" id="W1F1I5"/>